<feature type="region of interest" description="Disordered" evidence="1">
    <location>
        <begin position="1"/>
        <end position="34"/>
    </location>
</feature>
<evidence type="ECO:0000256" key="1">
    <source>
        <dbReference type="SAM" id="MobiDB-lite"/>
    </source>
</evidence>
<dbReference type="EMBL" id="CM029040">
    <property type="protein sequence ID" value="KAG2637159.1"/>
    <property type="molecule type" value="Genomic_DNA"/>
</dbReference>
<protein>
    <submittedName>
        <fullName evidence="2">Uncharacterized protein</fullName>
    </submittedName>
</protein>
<comment type="caution">
    <text evidence="2">The sequence shown here is derived from an EMBL/GenBank/DDBJ whole genome shotgun (WGS) entry which is preliminary data.</text>
</comment>
<feature type="compositionally biased region" description="Low complexity" evidence="1">
    <location>
        <begin position="12"/>
        <end position="23"/>
    </location>
</feature>
<gene>
    <name evidence="2" type="ORF">PVAP13_2NG503000</name>
</gene>
<accession>A0A8T0W0Y7</accession>
<evidence type="ECO:0000313" key="2">
    <source>
        <dbReference type="EMBL" id="KAG2637159.1"/>
    </source>
</evidence>
<reference evidence="2" key="1">
    <citation type="submission" date="2020-05" db="EMBL/GenBank/DDBJ databases">
        <title>WGS assembly of Panicum virgatum.</title>
        <authorList>
            <person name="Lovell J.T."/>
            <person name="Jenkins J."/>
            <person name="Shu S."/>
            <person name="Juenger T.E."/>
            <person name="Schmutz J."/>
        </authorList>
    </citation>
    <scope>NUCLEOTIDE SEQUENCE</scope>
    <source>
        <strain evidence="2">AP13</strain>
    </source>
</reference>
<name>A0A8T0W0Y7_PANVG</name>
<evidence type="ECO:0000313" key="3">
    <source>
        <dbReference type="Proteomes" id="UP000823388"/>
    </source>
</evidence>
<organism evidence="2 3">
    <name type="scientific">Panicum virgatum</name>
    <name type="common">Blackwell switchgrass</name>
    <dbReference type="NCBI Taxonomy" id="38727"/>
    <lineage>
        <taxon>Eukaryota</taxon>
        <taxon>Viridiplantae</taxon>
        <taxon>Streptophyta</taxon>
        <taxon>Embryophyta</taxon>
        <taxon>Tracheophyta</taxon>
        <taxon>Spermatophyta</taxon>
        <taxon>Magnoliopsida</taxon>
        <taxon>Liliopsida</taxon>
        <taxon>Poales</taxon>
        <taxon>Poaceae</taxon>
        <taxon>PACMAD clade</taxon>
        <taxon>Panicoideae</taxon>
        <taxon>Panicodae</taxon>
        <taxon>Paniceae</taxon>
        <taxon>Panicinae</taxon>
        <taxon>Panicum</taxon>
        <taxon>Panicum sect. Hiantes</taxon>
    </lineage>
</organism>
<keyword evidence="3" id="KW-1185">Reference proteome</keyword>
<proteinExistence type="predicted"/>
<sequence length="124" mass="13556">MVASCWSSMRCGSTSGLATSSSAMAEPDGPRRSWRACSRWPPCCCSLGACGRWRGHCRRQRCGRSCPGPSPYPLSSSSLPPLISPLFYVALFEHEQLLFYIVGSYLFSINSLSEDEPICLALVV</sequence>
<dbReference type="Proteomes" id="UP000823388">
    <property type="component" value="Chromosome 2N"/>
</dbReference>
<feature type="compositionally biased region" description="Polar residues" evidence="1">
    <location>
        <begin position="1"/>
        <end position="11"/>
    </location>
</feature>
<dbReference type="AlphaFoldDB" id="A0A8T0W0Y7"/>